<sequence>MTESKDISPKNPNLAPVETASIKAILKTNHSARLRTWLEICTGCGLCADACLFYLTNDKDPKMSPAYKARATLGEMIRKKGKFDRDFLVKAKEIAFGDCTLCRRCSMFCPFGIDIAAMIMVARTVLDSQGEIPQGLKDAKKNILATGNQMGMPDEEWLETCEWMADEYGEDVGGIECPADKPGVKYMYTVNPREPMFYPQDMGMMFQIFKVARESWTVPSKGWDDTNLAMFCGDKSISGLMVKPMYDQAVKLGVKYILTTECGHAYRSAAFEGPYYLDIPGGNPPVPVKHAVQLLWEYVVRDKRVLIDPEKRPSEGVTIQDPCNISRNGGLWVMMRELAHALCPDFRDPDPKEEYNHCCGGGGGYIPMGPEYKERRMTSGRLKAEQLKKTGAKTIIVACHNCFDQITDLNKKYELGLRIVSFKELIVESMIIPEEMRPAGGESSTRDIAEPEAKGDAK</sequence>
<gene>
    <name evidence="10" type="ORF">X474_05380</name>
</gene>
<dbReference type="InParanoid" id="A0A0D2K0A1"/>
<keyword evidence="3" id="KW-0479">Metal-binding</keyword>
<dbReference type="STRING" id="1429043.X474_05380"/>
<proteinExistence type="predicted"/>
<dbReference type="InterPro" id="IPR009051">
    <property type="entry name" value="Helical_ferredxn"/>
</dbReference>
<feature type="region of interest" description="Disordered" evidence="7">
    <location>
        <begin position="437"/>
        <end position="458"/>
    </location>
</feature>
<evidence type="ECO:0000256" key="5">
    <source>
        <dbReference type="ARBA" id="ARBA00023004"/>
    </source>
</evidence>
<dbReference type="PANTHER" id="PTHR43551:SF1">
    <property type="entry name" value="HETERODISULFIDE REDUCTASE"/>
    <property type="match status" value="1"/>
</dbReference>
<evidence type="ECO:0000256" key="7">
    <source>
        <dbReference type="SAM" id="MobiDB-lite"/>
    </source>
</evidence>
<evidence type="ECO:0000256" key="2">
    <source>
        <dbReference type="ARBA" id="ARBA00022485"/>
    </source>
</evidence>
<keyword evidence="6" id="KW-0411">Iron-sulfur</keyword>
<dbReference type="GO" id="GO:0051539">
    <property type="term" value="F:4 iron, 4 sulfur cluster binding"/>
    <property type="evidence" value="ECO:0007669"/>
    <property type="project" value="UniProtKB-KW"/>
</dbReference>
<dbReference type="PROSITE" id="PS00198">
    <property type="entry name" value="4FE4S_FER_1"/>
    <property type="match status" value="1"/>
</dbReference>
<keyword evidence="5" id="KW-0408">Iron</keyword>
<dbReference type="PANTHER" id="PTHR43551">
    <property type="entry name" value="FUMARATE REDUCTASE IRON-SULFUR SUBUNIT"/>
    <property type="match status" value="1"/>
</dbReference>
<dbReference type="Pfam" id="PF13183">
    <property type="entry name" value="Fer4_8"/>
    <property type="match status" value="1"/>
</dbReference>
<dbReference type="Proteomes" id="UP000032233">
    <property type="component" value="Unassembled WGS sequence"/>
</dbReference>
<keyword evidence="4" id="KW-0249">Electron transport</keyword>
<dbReference type="InterPro" id="IPR004017">
    <property type="entry name" value="Cys_rich_dom"/>
</dbReference>
<evidence type="ECO:0000313" key="11">
    <source>
        <dbReference type="Proteomes" id="UP000032233"/>
    </source>
</evidence>
<feature type="domain" description="4Fe-4S ferredoxin-type" evidence="9">
    <location>
        <begin position="38"/>
        <end position="113"/>
    </location>
</feature>
<keyword evidence="11" id="KW-1185">Reference proteome</keyword>
<evidence type="ECO:0000256" key="3">
    <source>
        <dbReference type="ARBA" id="ARBA00022723"/>
    </source>
</evidence>
<name>A0A0D2K0A1_9BACT</name>
<comment type="caution">
    <text evidence="10">The sequence shown here is derived from an EMBL/GenBank/DDBJ whole genome shotgun (WGS) entry which is preliminary data.</text>
</comment>
<reference evidence="10 11" key="1">
    <citation type="submission" date="2013-11" db="EMBL/GenBank/DDBJ databases">
        <title>Metagenomic analysis of a methanogenic consortium involved in long chain n-alkane degradation.</title>
        <authorList>
            <person name="Davidova I.A."/>
            <person name="Callaghan A.V."/>
            <person name="Wawrik B."/>
            <person name="Pruitt S."/>
            <person name="Marks C."/>
            <person name="Duncan K.E."/>
            <person name="Suflita J.M."/>
        </authorList>
    </citation>
    <scope>NUCLEOTIDE SEQUENCE [LARGE SCALE GENOMIC DNA]</scope>
    <source>
        <strain evidence="10 11">SPR</strain>
    </source>
</reference>
<dbReference type="EMBL" id="AZAC01000004">
    <property type="protein sequence ID" value="KIX15170.1"/>
    <property type="molecule type" value="Genomic_DNA"/>
</dbReference>
<accession>A0A0D2K0A1</accession>
<dbReference type="RefSeq" id="WP_052514869.1">
    <property type="nucleotide sequence ID" value="NZ_AZAC01000004.1"/>
</dbReference>
<evidence type="ECO:0000259" key="8">
    <source>
        <dbReference type="Pfam" id="PF02754"/>
    </source>
</evidence>
<keyword evidence="1" id="KW-0813">Transport</keyword>
<dbReference type="OrthoDB" id="9786127at2"/>
<protein>
    <submittedName>
        <fullName evidence="10">Uncharacterized protein</fullName>
    </submittedName>
</protein>
<dbReference type="InterPro" id="IPR017896">
    <property type="entry name" value="4Fe4S_Fe-S-bd"/>
</dbReference>
<dbReference type="AlphaFoldDB" id="A0A0D2K0A1"/>
<dbReference type="Gene3D" id="1.10.1060.10">
    <property type="entry name" value="Alpha-helical ferredoxin"/>
    <property type="match status" value="1"/>
</dbReference>
<evidence type="ECO:0000313" key="10">
    <source>
        <dbReference type="EMBL" id="KIX15170.1"/>
    </source>
</evidence>
<feature type="domain" description="Cysteine-rich" evidence="8">
    <location>
        <begin position="317"/>
        <end position="406"/>
    </location>
</feature>
<dbReference type="SUPFAM" id="SSF46548">
    <property type="entry name" value="alpha-helical ferredoxin"/>
    <property type="match status" value="1"/>
</dbReference>
<evidence type="ECO:0000256" key="1">
    <source>
        <dbReference type="ARBA" id="ARBA00022448"/>
    </source>
</evidence>
<dbReference type="Pfam" id="PF02754">
    <property type="entry name" value="CCG"/>
    <property type="match status" value="1"/>
</dbReference>
<dbReference type="GO" id="GO:0016491">
    <property type="term" value="F:oxidoreductase activity"/>
    <property type="evidence" value="ECO:0007669"/>
    <property type="project" value="UniProtKB-ARBA"/>
</dbReference>
<dbReference type="InterPro" id="IPR017900">
    <property type="entry name" value="4Fe4S_Fe_S_CS"/>
</dbReference>
<organism evidence="10 11">
    <name type="scientific">Dethiosulfatarculus sandiegensis</name>
    <dbReference type="NCBI Taxonomy" id="1429043"/>
    <lineage>
        <taxon>Bacteria</taxon>
        <taxon>Pseudomonadati</taxon>
        <taxon>Thermodesulfobacteriota</taxon>
        <taxon>Desulfarculia</taxon>
        <taxon>Desulfarculales</taxon>
        <taxon>Desulfarculaceae</taxon>
        <taxon>Dethiosulfatarculus</taxon>
    </lineage>
</organism>
<feature type="compositionally biased region" description="Basic and acidic residues" evidence="7">
    <location>
        <begin position="444"/>
        <end position="458"/>
    </location>
</feature>
<evidence type="ECO:0000256" key="4">
    <source>
        <dbReference type="ARBA" id="ARBA00022982"/>
    </source>
</evidence>
<evidence type="ECO:0000259" key="9">
    <source>
        <dbReference type="Pfam" id="PF13183"/>
    </source>
</evidence>
<keyword evidence="2" id="KW-0004">4Fe-4S</keyword>
<evidence type="ECO:0000256" key="6">
    <source>
        <dbReference type="ARBA" id="ARBA00023014"/>
    </source>
</evidence>
<dbReference type="GO" id="GO:0046872">
    <property type="term" value="F:metal ion binding"/>
    <property type="evidence" value="ECO:0007669"/>
    <property type="project" value="UniProtKB-KW"/>
</dbReference>